<keyword evidence="2" id="KW-1185">Reference proteome</keyword>
<feature type="non-terminal residue" evidence="1">
    <location>
        <position position="1"/>
    </location>
</feature>
<sequence length="56" mass="5841">EPDAVTLKVARKSSADLGVLTLLLELAARMRHRKAAAGVECGSLIAVGCSDYLRGS</sequence>
<name>A0AAD1TLN0_PELCU</name>
<accession>A0AAD1TLN0</accession>
<proteinExistence type="predicted"/>
<dbReference type="EMBL" id="OW240923">
    <property type="protein sequence ID" value="CAH2326339.1"/>
    <property type="molecule type" value="Genomic_DNA"/>
</dbReference>
<dbReference type="Proteomes" id="UP001295444">
    <property type="component" value="Chromosome 12"/>
</dbReference>
<dbReference type="AlphaFoldDB" id="A0AAD1TLN0"/>
<reference evidence="1" key="1">
    <citation type="submission" date="2022-03" db="EMBL/GenBank/DDBJ databases">
        <authorList>
            <person name="Alioto T."/>
            <person name="Alioto T."/>
            <person name="Gomez Garrido J."/>
        </authorList>
    </citation>
    <scope>NUCLEOTIDE SEQUENCE</scope>
</reference>
<feature type="non-terminal residue" evidence="1">
    <location>
        <position position="56"/>
    </location>
</feature>
<organism evidence="1 2">
    <name type="scientific">Pelobates cultripes</name>
    <name type="common">Western spadefoot toad</name>
    <dbReference type="NCBI Taxonomy" id="61616"/>
    <lineage>
        <taxon>Eukaryota</taxon>
        <taxon>Metazoa</taxon>
        <taxon>Chordata</taxon>
        <taxon>Craniata</taxon>
        <taxon>Vertebrata</taxon>
        <taxon>Euteleostomi</taxon>
        <taxon>Amphibia</taxon>
        <taxon>Batrachia</taxon>
        <taxon>Anura</taxon>
        <taxon>Pelobatoidea</taxon>
        <taxon>Pelobatidae</taxon>
        <taxon>Pelobates</taxon>
    </lineage>
</organism>
<gene>
    <name evidence="1" type="ORF">PECUL_23A011055</name>
</gene>
<protein>
    <submittedName>
        <fullName evidence="1">Uncharacterized protein</fullName>
    </submittedName>
</protein>
<evidence type="ECO:0000313" key="2">
    <source>
        <dbReference type="Proteomes" id="UP001295444"/>
    </source>
</evidence>
<evidence type="ECO:0000313" key="1">
    <source>
        <dbReference type="EMBL" id="CAH2326339.1"/>
    </source>
</evidence>